<dbReference type="OrthoDB" id="107839at2759"/>
<dbReference type="EMBL" id="CAADRA010006982">
    <property type="protein sequence ID" value="VFT97726.1"/>
    <property type="molecule type" value="Genomic_DNA"/>
</dbReference>
<gene>
    <name evidence="2" type="primary">Aste57867_21051</name>
    <name evidence="1" type="ORF">As57867_020983</name>
    <name evidence="2" type="ORF">ASTE57867_21051</name>
</gene>
<dbReference type="PANTHER" id="PTHR31827:SF1">
    <property type="entry name" value="EMB|CAB89363.1"/>
    <property type="match status" value="1"/>
</dbReference>
<dbReference type="EMBL" id="VJMH01006956">
    <property type="protein sequence ID" value="KAF0687195.1"/>
    <property type="molecule type" value="Genomic_DNA"/>
</dbReference>
<sequence length="336" mass="36971">MDNLYFDMDASSPHEFAFHDKLDLDTAGSTHWHTLDDMKELIIDVNLDTIFLPSSHLTSSPTSSNGCRGVASPTVASLDAYLCSTTAAAPTVTASVVASPSSSMAAAAGCLPSSSSSACKQKCQYANCRHPAKVVQEYGYFCNRHAVNFPCGFPRCREKAVDKSSMCRKHADQVHAMGTELSTRSQTTRMCRTEGCFKVRQGRGHCTAHEKLLIATGQMASKKRDVDIAFTMCCFPQCTKHAQRNRFCCKHGKELSVQAQAVYDRGATSQTYEEILAIMQKNLRRCQFGGCEKNARYNQLCTTHYHLKTTQSSQMIKTNDPSSALPHATATVAFMR</sequence>
<protein>
    <submittedName>
        <fullName evidence="2">Aste57867_21051 protein</fullName>
    </submittedName>
</protein>
<evidence type="ECO:0000313" key="1">
    <source>
        <dbReference type="EMBL" id="KAF0687195.1"/>
    </source>
</evidence>
<evidence type="ECO:0000313" key="2">
    <source>
        <dbReference type="EMBL" id="VFT97726.1"/>
    </source>
</evidence>
<reference evidence="2 3" key="1">
    <citation type="submission" date="2019-03" db="EMBL/GenBank/DDBJ databases">
        <authorList>
            <person name="Gaulin E."/>
            <person name="Dumas B."/>
        </authorList>
    </citation>
    <scope>NUCLEOTIDE SEQUENCE [LARGE SCALE GENOMIC DNA]</scope>
    <source>
        <strain evidence="2">CBS 568.67</strain>
    </source>
</reference>
<name>A0A485LHS2_9STRA</name>
<reference evidence="1" key="2">
    <citation type="submission" date="2019-06" db="EMBL/GenBank/DDBJ databases">
        <title>Genomics analysis of Aphanomyces spp. identifies a new class of oomycete effector associated with host adaptation.</title>
        <authorList>
            <person name="Gaulin E."/>
        </authorList>
    </citation>
    <scope>NUCLEOTIDE SEQUENCE</scope>
    <source>
        <strain evidence="1">CBS 578.67</strain>
    </source>
</reference>
<dbReference type="PANTHER" id="PTHR31827">
    <property type="entry name" value="EMB|CAB89363.1"/>
    <property type="match status" value="1"/>
</dbReference>
<accession>A0A485LHS2</accession>
<keyword evidence="3" id="KW-1185">Reference proteome</keyword>
<organism evidence="2 3">
    <name type="scientific">Aphanomyces stellatus</name>
    <dbReference type="NCBI Taxonomy" id="120398"/>
    <lineage>
        <taxon>Eukaryota</taxon>
        <taxon>Sar</taxon>
        <taxon>Stramenopiles</taxon>
        <taxon>Oomycota</taxon>
        <taxon>Saprolegniomycetes</taxon>
        <taxon>Saprolegniales</taxon>
        <taxon>Verrucalvaceae</taxon>
        <taxon>Aphanomyces</taxon>
    </lineage>
</organism>
<proteinExistence type="predicted"/>
<dbReference type="AlphaFoldDB" id="A0A485LHS2"/>
<dbReference type="Proteomes" id="UP000332933">
    <property type="component" value="Unassembled WGS sequence"/>
</dbReference>
<evidence type="ECO:0000313" key="3">
    <source>
        <dbReference type="Proteomes" id="UP000332933"/>
    </source>
</evidence>